<evidence type="ECO:0000256" key="1">
    <source>
        <dbReference type="SAM" id="MobiDB-lite"/>
    </source>
</evidence>
<dbReference type="SUPFAM" id="SSF52821">
    <property type="entry name" value="Rhodanese/Cell cycle control phosphatase"/>
    <property type="match status" value="1"/>
</dbReference>
<evidence type="ECO:0000313" key="4">
    <source>
        <dbReference type="Proteomes" id="UP001595791"/>
    </source>
</evidence>
<dbReference type="CDD" id="cd01522">
    <property type="entry name" value="RHOD_1"/>
    <property type="match status" value="1"/>
</dbReference>
<evidence type="ECO:0000313" key="3">
    <source>
        <dbReference type="EMBL" id="MFC4159877.1"/>
    </source>
</evidence>
<keyword evidence="4" id="KW-1185">Reference proteome</keyword>
<dbReference type="InterPro" id="IPR052367">
    <property type="entry name" value="Thiosulfate_ST/Rhodanese-like"/>
</dbReference>
<gene>
    <name evidence="3" type="ORF">ACFOW7_11030</name>
</gene>
<comment type="caution">
    <text evidence="3">The sequence shown here is derived from an EMBL/GenBank/DDBJ whole genome shotgun (WGS) entry which is preliminary data.</text>
</comment>
<organism evidence="3 4">
    <name type="scientific">Chitinimonas lacunae</name>
    <dbReference type="NCBI Taxonomy" id="1963018"/>
    <lineage>
        <taxon>Bacteria</taxon>
        <taxon>Pseudomonadati</taxon>
        <taxon>Pseudomonadota</taxon>
        <taxon>Betaproteobacteria</taxon>
        <taxon>Neisseriales</taxon>
        <taxon>Chitinibacteraceae</taxon>
        <taxon>Chitinimonas</taxon>
    </lineage>
</organism>
<feature type="domain" description="Rhodanese" evidence="2">
    <location>
        <begin position="37"/>
        <end position="136"/>
    </location>
</feature>
<proteinExistence type="predicted"/>
<dbReference type="Pfam" id="PF00581">
    <property type="entry name" value="Rhodanese"/>
    <property type="match status" value="1"/>
</dbReference>
<dbReference type="PANTHER" id="PTHR45431">
    <property type="entry name" value="RHODANESE-LIKE DOMAIN-CONTAINING PROTEIN 15, CHLOROPLASTIC"/>
    <property type="match status" value="1"/>
</dbReference>
<dbReference type="InterPro" id="IPR001763">
    <property type="entry name" value="Rhodanese-like_dom"/>
</dbReference>
<accession>A0ABV8MS93</accession>
<dbReference type="Proteomes" id="UP001595791">
    <property type="component" value="Unassembled WGS sequence"/>
</dbReference>
<name>A0ABV8MS93_9NEIS</name>
<dbReference type="PANTHER" id="PTHR45431:SF3">
    <property type="entry name" value="RHODANESE-LIKE DOMAIN-CONTAINING PROTEIN 15, CHLOROPLASTIC"/>
    <property type="match status" value="1"/>
</dbReference>
<reference evidence="4" key="1">
    <citation type="journal article" date="2019" name="Int. J. Syst. Evol. Microbiol.">
        <title>The Global Catalogue of Microorganisms (GCM) 10K type strain sequencing project: providing services to taxonomists for standard genome sequencing and annotation.</title>
        <authorList>
            <consortium name="The Broad Institute Genomics Platform"/>
            <consortium name="The Broad Institute Genome Sequencing Center for Infectious Disease"/>
            <person name="Wu L."/>
            <person name="Ma J."/>
        </authorList>
    </citation>
    <scope>NUCLEOTIDE SEQUENCE [LARGE SCALE GENOMIC DNA]</scope>
    <source>
        <strain evidence="4">LMG 29894</strain>
    </source>
</reference>
<dbReference type="EMBL" id="JBHSBU010000001">
    <property type="protein sequence ID" value="MFC4159877.1"/>
    <property type="molecule type" value="Genomic_DNA"/>
</dbReference>
<dbReference type="Gene3D" id="3.40.250.10">
    <property type="entry name" value="Rhodanese-like domain"/>
    <property type="match status" value="1"/>
</dbReference>
<protein>
    <submittedName>
        <fullName evidence="3">Rhodanese-like domain-containing protein</fullName>
    </submittedName>
</protein>
<dbReference type="SMART" id="SM00450">
    <property type="entry name" value="RHOD"/>
    <property type="match status" value="1"/>
</dbReference>
<dbReference type="InterPro" id="IPR036873">
    <property type="entry name" value="Rhodanese-like_dom_sf"/>
</dbReference>
<dbReference type="RefSeq" id="WP_378164104.1">
    <property type="nucleotide sequence ID" value="NZ_JBHSBU010000001.1"/>
</dbReference>
<sequence length="150" mass="16782">MSQVNEILQRARSRAEQLGLSYSGALTPDEAQTLREALPAAKLVDVRSHAEWQFVGHPTDAVKVEWKTWPGMASNPHFLEQLRHQVDPEDILMFMCRSGARSHEAAVLAAAHGFAECYNVLEGFEGDRDEAGQRGRRNGWKARGLPWSQS</sequence>
<feature type="region of interest" description="Disordered" evidence="1">
    <location>
        <begin position="128"/>
        <end position="150"/>
    </location>
</feature>
<evidence type="ECO:0000259" key="2">
    <source>
        <dbReference type="PROSITE" id="PS50206"/>
    </source>
</evidence>
<dbReference type="PROSITE" id="PS50206">
    <property type="entry name" value="RHODANESE_3"/>
    <property type="match status" value="1"/>
</dbReference>